<sequence length="149" mass="16346">MDIVCISGRSVDVDGDEWIDLGPPSSPYEAEVAPQRSLNQDAALMKDGDENNNPFAAQSTPKSPLKVFAANLEPMSEPEPELPLLREQRQQDMPTCQQSMKNKSTGKVQRAPKSHFPDPAAMTKAAKSKEVGACCSFYVLITYLTALCW</sequence>
<gene>
    <name evidence="2" type="ORF">Plil01_001496200</name>
</gene>
<keyword evidence="3" id="KW-1185">Reference proteome</keyword>
<dbReference type="Proteomes" id="UP001165083">
    <property type="component" value="Unassembled WGS sequence"/>
</dbReference>
<comment type="caution">
    <text evidence="2">The sequence shown here is derived from an EMBL/GenBank/DDBJ whole genome shotgun (WGS) entry which is preliminary data.</text>
</comment>
<feature type="region of interest" description="Disordered" evidence="1">
    <location>
        <begin position="90"/>
        <end position="117"/>
    </location>
</feature>
<dbReference type="EMBL" id="BSXW01001256">
    <property type="protein sequence ID" value="GMF35194.1"/>
    <property type="molecule type" value="Genomic_DNA"/>
</dbReference>
<reference evidence="2" key="1">
    <citation type="submission" date="2023-04" db="EMBL/GenBank/DDBJ databases">
        <title>Phytophthora lilii NBRC 32176.</title>
        <authorList>
            <person name="Ichikawa N."/>
            <person name="Sato H."/>
            <person name="Tonouchi N."/>
        </authorList>
    </citation>
    <scope>NUCLEOTIDE SEQUENCE</scope>
    <source>
        <strain evidence="2">NBRC 32176</strain>
    </source>
</reference>
<protein>
    <submittedName>
        <fullName evidence="2">Unnamed protein product</fullName>
    </submittedName>
</protein>
<evidence type="ECO:0000256" key="1">
    <source>
        <dbReference type="SAM" id="MobiDB-lite"/>
    </source>
</evidence>
<dbReference type="OrthoDB" id="95445at2759"/>
<proteinExistence type="predicted"/>
<accession>A0A9W7CP96</accession>
<evidence type="ECO:0000313" key="3">
    <source>
        <dbReference type="Proteomes" id="UP001165083"/>
    </source>
</evidence>
<name>A0A9W7CP96_9STRA</name>
<feature type="compositionally biased region" description="Polar residues" evidence="1">
    <location>
        <begin position="91"/>
        <end position="107"/>
    </location>
</feature>
<organism evidence="2 3">
    <name type="scientific">Phytophthora lilii</name>
    <dbReference type="NCBI Taxonomy" id="2077276"/>
    <lineage>
        <taxon>Eukaryota</taxon>
        <taxon>Sar</taxon>
        <taxon>Stramenopiles</taxon>
        <taxon>Oomycota</taxon>
        <taxon>Peronosporomycetes</taxon>
        <taxon>Peronosporales</taxon>
        <taxon>Peronosporaceae</taxon>
        <taxon>Phytophthora</taxon>
    </lineage>
</organism>
<evidence type="ECO:0000313" key="2">
    <source>
        <dbReference type="EMBL" id="GMF35194.1"/>
    </source>
</evidence>
<dbReference type="AlphaFoldDB" id="A0A9W7CP96"/>